<dbReference type="PANTHER" id="PTHR13078:SF56">
    <property type="entry name" value="PEROXISOMAL MULTIFUNCTIONAL ENZYME TYPE 2"/>
    <property type="match status" value="1"/>
</dbReference>
<dbReference type="Proteomes" id="UP000570166">
    <property type="component" value="Unassembled WGS sequence"/>
</dbReference>
<dbReference type="GO" id="GO:0004300">
    <property type="term" value="F:enoyl-CoA hydratase activity"/>
    <property type="evidence" value="ECO:0007669"/>
    <property type="project" value="TreeGrafter"/>
</dbReference>
<dbReference type="InterPro" id="IPR054357">
    <property type="entry name" value="MFE-2_N"/>
</dbReference>
<accession>A0A838L343</accession>
<dbReference type="GO" id="GO:0044594">
    <property type="term" value="F:17-beta-hydroxysteroid dehydrogenase (NAD+) activity"/>
    <property type="evidence" value="ECO:0007669"/>
    <property type="project" value="TreeGrafter"/>
</dbReference>
<feature type="domain" description="Peroxisomal multifunctional enzyme type 2-like N-terminal" evidence="2">
    <location>
        <begin position="29"/>
        <end position="146"/>
    </location>
</feature>
<dbReference type="SUPFAM" id="SSF54637">
    <property type="entry name" value="Thioesterase/thiol ester dehydrase-isomerase"/>
    <property type="match status" value="2"/>
</dbReference>
<dbReference type="PANTHER" id="PTHR13078">
    <property type="entry name" value="PEROXISOMAL MULTIFUNCTIONAL ENZYME TYPE 2-RELATED"/>
    <property type="match status" value="1"/>
</dbReference>
<dbReference type="Pfam" id="PF22622">
    <property type="entry name" value="MFE-2_hydrat-2_N"/>
    <property type="match status" value="1"/>
</dbReference>
<evidence type="ECO:0000259" key="1">
    <source>
        <dbReference type="Pfam" id="PF01575"/>
    </source>
</evidence>
<evidence type="ECO:0000313" key="4">
    <source>
        <dbReference type="Proteomes" id="UP000570166"/>
    </source>
</evidence>
<protein>
    <submittedName>
        <fullName evidence="3">MaoC family dehydratase N-terminal domain-containing protein</fullName>
    </submittedName>
</protein>
<dbReference type="Pfam" id="PF01575">
    <property type="entry name" value="MaoC_dehydratas"/>
    <property type="match status" value="1"/>
</dbReference>
<keyword evidence="4" id="KW-1185">Reference proteome</keyword>
<dbReference type="InterPro" id="IPR029069">
    <property type="entry name" value="HotDog_dom_sf"/>
</dbReference>
<sequence length="298" mass="31945">MNTALSNASGPLDEARLRAYRVPETRDRYDRRDTILYALGVGAGLSDVDETHLVFERDLLALPTMALVLGTPGFWLMDRATGLDWPRILHGEQSFRLFRPLPPEGDIIGRTTIGELSDKGRGRPAMLRCTRELSDGVTGAKIALLEEIWVLRGAGGFGGDDIALAPALPPMPDRAADAALALPTHRNQAMLYRLTGDRNPLHVDSGTAAAGGFERPILHGLATMGVAARALVHLACDGDPGRLSAMRLRFTAPAFPGDVILTEMWSEGTALRFRASVPARGVTVIDGGSGTRDGFDGE</sequence>
<evidence type="ECO:0000313" key="3">
    <source>
        <dbReference type="EMBL" id="MBA2933604.1"/>
    </source>
</evidence>
<gene>
    <name evidence="3" type="ORF">HZF05_05785</name>
</gene>
<dbReference type="Gene3D" id="3.10.129.10">
    <property type="entry name" value="Hotdog Thioesterase"/>
    <property type="match status" value="1"/>
</dbReference>
<name>A0A838L343_9SPHN</name>
<evidence type="ECO:0000259" key="2">
    <source>
        <dbReference type="Pfam" id="PF22622"/>
    </source>
</evidence>
<comment type="caution">
    <text evidence="3">The sequence shown here is derived from an EMBL/GenBank/DDBJ whole genome shotgun (WGS) entry which is preliminary data.</text>
</comment>
<reference evidence="3 4" key="1">
    <citation type="submission" date="2020-07" db="EMBL/GenBank/DDBJ databases">
        <authorList>
            <person name="Sun Q."/>
        </authorList>
    </citation>
    <scope>NUCLEOTIDE SEQUENCE [LARGE SCALE GENOMIC DNA]</scope>
    <source>
        <strain evidence="3 4">CGMCC 1.13654</strain>
    </source>
</reference>
<dbReference type="InterPro" id="IPR002539">
    <property type="entry name" value="MaoC-like_dom"/>
</dbReference>
<dbReference type="AlphaFoldDB" id="A0A838L343"/>
<organism evidence="3 4">
    <name type="scientific">Sphingomonas chungangi</name>
    <dbReference type="NCBI Taxonomy" id="2683589"/>
    <lineage>
        <taxon>Bacteria</taxon>
        <taxon>Pseudomonadati</taxon>
        <taxon>Pseudomonadota</taxon>
        <taxon>Alphaproteobacteria</taxon>
        <taxon>Sphingomonadales</taxon>
        <taxon>Sphingomonadaceae</taxon>
        <taxon>Sphingomonas</taxon>
    </lineage>
</organism>
<dbReference type="RefSeq" id="WP_160363421.1">
    <property type="nucleotide sequence ID" value="NZ_JACEIB010000003.1"/>
</dbReference>
<dbReference type="CDD" id="cd03448">
    <property type="entry name" value="HDE_HSD"/>
    <property type="match status" value="1"/>
</dbReference>
<feature type="domain" description="MaoC-like" evidence="1">
    <location>
        <begin position="172"/>
        <end position="284"/>
    </location>
</feature>
<proteinExistence type="predicted"/>
<dbReference type="EMBL" id="JACEIB010000003">
    <property type="protein sequence ID" value="MBA2933604.1"/>
    <property type="molecule type" value="Genomic_DNA"/>
</dbReference>
<dbReference type="GO" id="GO:0006635">
    <property type="term" value="P:fatty acid beta-oxidation"/>
    <property type="evidence" value="ECO:0007669"/>
    <property type="project" value="TreeGrafter"/>
</dbReference>
<dbReference type="GO" id="GO:0003857">
    <property type="term" value="F:(3S)-3-hydroxyacyl-CoA dehydrogenase (NAD+) activity"/>
    <property type="evidence" value="ECO:0007669"/>
    <property type="project" value="TreeGrafter"/>
</dbReference>